<evidence type="ECO:0000256" key="1">
    <source>
        <dbReference type="ARBA" id="ARBA00004651"/>
    </source>
</evidence>
<comment type="caution">
    <text evidence="9">The sequence shown here is derived from an EMBL/GenBank/DDBJ whole genome shotgun (WGS) entry which is preliminary data.</text>
</comment>
<evidence type="ECO:0000256" key="6">
    <source>
        <dbReference type="ARBA" id="ARBA00023136"/>
    </source>
</evidence>
<organism evidence="9 10">
    <name type="scientific">Gottfriedia luciferensis</name>
    <dbReference type="NCBI Taxonomy" id="178774"/>
    <lineage>
        <taxon>Bacteria</taxon>
        <taxon>Bacillati</taxon>
        <taxon>Bacillota</taxon>
        <taxon>Bacilli</taxon>
        <taxon>Bacillales</taxon>
        <taxon>Bacillaceae</taxon>
        <taxon>Gottfriedia</taxon>
    </lineage>
</organism>
<evidence type="ECO:0000256" key="7">
    <source>
        <dbReference type="SAM" id="Phobius"/>
    </source>
</evidence>
<dbReference type="Pfam" id="PF01569">
    <property type="entry name" value="PAP2"/>
    <property type="match status" value="1"/>
</dbReference>
<keyword evidence="2" id="KW-1003">Cell membrane</keyword>
<accession>A0ABX2ZMD0</accession>
<keyword evidence="10" id="KW-1185">Reference proteome</keyword>
<protein>
    <submittedName>
        <fullName evidence="9">Phosphoesterase</fullName>
    </submittedName>
</protein>
<dbReference type="SUPFAM" id="SSF48317">
    <property type="entry name" value="Acid phosphatase/Vanadium-dependent haloperoxidase"/>
    <property type="match status" value="1"/>
</dbReference>
<feature type="transmembrane region" description="Helical" evidence="7">
    <location>
        <begin position="125"/>
        <end position="150"/>
    </location>
</feature>
<dbReference type="SMART" id="SM00014">
    <property type="entry name" value="acidPPc"/>
    <property type="match status" value="1"/>
</dbReference>
<dbReference type="Proteomes" id="UP000094580">
    <property type="component" value="Unassembled WGS sequence"/>
</dbReference>
<keyword evidence="3 7" id="KW-0812">Transmembrane</keyword>
<dbReference type="PANTHER" id="PTHR14969">
    <property type="entry name" value="SPHINGOSINE-1-PHOSPHATE PHOSPHOHYDROLASE"/>
    <property type="match status" value="1"/>
</dbReference>
<gene>
    <name evidence="9" type="ORF">BED47_10555</name>
</gene>
<evidence type="ECO:0000259" key="8">
    <source>
        <dbReference type="SMART" id="SM00014"/>
    </source>
</evidence>
<feature type="transmembrane region" description="Helical" evidence="7">
    <location>
        <begin position="35"/>
        <end position="54"/>
    </location>
</feature>
<dbReference type="InterPro" id="IPR000326">
    <property type="entry name" value="PAP2/HPO"/>
</dbReference>
<keyword evidence="6 7" id="KW-0472">Membrane</keyword>
<dbReference type="PANTHER" id="PTHR14969:SF62">
    <property type="entry name" value="DECAPRENYLPHOSPHORYL-5-PHOSPHORIBOSE PHOSPHATASE RV3807C-RELATED"/>
    <property type="match status" value="1"/>
</dbReference>
<keyword evidence="4" id="KW-0378">Hydrolase</keyword>
<dbReference type="EMBL" id="MDKC01000033">
    <property type="protein sequence ID" value="ODG90875.1"/>
    <property type="molecule type" value="Genomic_DNA"/>
</dbReference>
<evidence type="ECO:0000256" key="5">
    <source>
        <dbReference type="ARBA" id="ARBA00022989"/>
    </source>
</evidence>
<evidence type="ECO:0000313" key="9">
    <source>
        <dbReference type="EMBL" id="ODG90875.1"/>
    </source>
</evidence>
<sequence>MSAILQKIHTYECQLFYRVNSLFQKRYLNFFFRNITHLGGATFTIASALILLLYSKGELHEASILCCCTLSLSHIPVHFLKRFYPRKRPYLKLEGTFVLKNPLKDHSFPSGHTTAIISVALPIMIYLPFTAFILLPLVLCVSFSRIYLGLHYPSDVFFGILLGIFTTFISQFFIYHL</sequence>
<comment type="subcellular location">
    <subcellularLocation>
        <location evidence="1">Cell membrane</location>
        <topology evidence="1">Multi-pass membrane protein</topology>
    </subcellularLocation>
</comment>
<evidence type="ECO:0000256" key="3">
    <source>
        <dbReference type="ARBA" id="ARBA00022692"/>
    </source>
</evidence>
<evidence type="ECO:0000313" key="10">
    <source>
        <dbReference type="Proteomes" id="UP000094580"/>
    </source>
</evidence>
<name>A0ABX2ZMD0_9BACI</name>
<proteinExistence type="predicted"/>
<feature type="domain" description="Phosphatidic acid phosphatase type 2/haloperoxidase" evidence="8">
    <location>
        <begin position="65"/>
        <end position="171"/>
    </location>
</feature>
<evidence type="ECO:0000256" key="2">
    <source>
        <dbReference type="ARBA" id="ARBA00022475"/>
    </source>
</evidence>
<dbReference type="RefSeq" id="WP_069034737.1">
    <property type="nucleotide sequence ID" value="NZ_MDKC01000033.1"/>
</dbReference>
<feature type="transmembrane region" description="Helical" evidence="7">
    <location>
        <begin position="156"/>
        <end position="175"/>
    </location>
</feature>
<dbReference type="InterPro" id="IPR036938">
    <property type="entry name" value="PAP2/HPO_sf"/>
</dbReference>
<dbReference type="Gene3D" id="1.20.144.10">
    <property type="entry name" value="Phosphatidic acid phosphatase type 2/haloperoxidase"/>
    <property type="match status" value="1"/>
</dbReference>
<evidence type="ECO:0000256" key="4">
    <source>
        <dbReference type="ARBA" id="ARBA00022801"/>
    </source>
</evidence>
<keyword evidence="5 7" id="KW-1133">Transmembrane helix</keyword>
<reference evidence="9 10" key="1">
    <citation type="submission" date="2016-07" db="EMBL/GenBank/DDBJ databases">
        <authorList>
            <person name="Townsley L."/>
            <person name="Shank E.A."/>
        </authorList>
    </citation>
    <scope>NUCLEOTIDE SEQUENCE [LARGE SCALE GENOMIC DNA]</scope>
    <source>
        <strain evidence="9 10">CH01</strain>
    </source>
</reference>